<proteinExistence type="predicted"/>
<evidence type="ECO:0000313" key="5">
    <source>
        <dbReference type="Proteomes" id="UP000533533"/>
    </source>
</evidence>
<feature type="domain" description="DUF427" evidence="1">
    <location>
        <begin position="20"/>
        <end position="111"/>
    </location>
</feature>
<dbReference type="InterPro" id="IPR038694">
    <property type="entry name" value="DUF427_sf"/>
</dbReference>
<dbReference type="PANTHER" id="PTHR34310">
    <property type="entry name" value="DUF427 DOMAIN PROTEIN (AFU_ORTHOLOGUE AFUA_3G02220)"/>
    <property type="match status" value="1"/>
</dbReference>
<organism evidence="3 4">
    <name type="scientific">Paraburkholderia silvatlantica</name>
    <dbReference type="NCBI Taxonomy" id="321895"/>
    <lineage>
        <taxon>Bacteria</taxon>
        <taxon>Pseudomonadati</taxon>
        <taxon>Pseudomonadota</taxon>
        <taxon>Betaproteobacteria</taxon>
        <taxon>Burkholderiales</taxon>
        <taxon>Burkholderiaceae</taxon>
        <taxon>Paraburkholderia</taxon>
    </lineage>
</organism>
<dbReference type="PANTHER" id="PTHR34310:SF9">
    <property type="entry name" value="BLR5716 PROTEIN"/>
    <property type="match status" value="1"/>
</dbReference>
<evidence type="ECO:0000313" key="4">
    <source>
        <dbReference type="Proteomes" id="UP000247772"/>
    </source>
</evidence>
<dbReference type="AlphaFoldDB" id="A0A2U1AF35"/>
<name>A0A2U1AF35_9BURK</name>
<dbReference type="InterPro" id="IPR007361">
    <property type="entry name" value="DUF427"/>
</dbReference>
<evidence type="ECO:0000313" key="2">
    <source>
        <dbReference type="EMBL" id="MBB2929701.1"/>
    </source>
</evidence>
<protein>
    <submittedName>
        <fullName evidence="3">Uncharacterized protein (DUF427 family)</fullName>
    </submittedName>
</protein>
<keyword evidence="5" id="KW-1185">Reference proteome</keyword>
<dbReference type="EMBL" id="QJSQ01000008">
    <property type="protein sequence ID" value="PYE23274.1"/>
    <property type="molecule type" value="Genomic_DNA"/>
</dbReference>
<dbReference type="Pfam" id="PF04248">
    <property type="entry name" value="NTP_transf_9"/>
    <property type="match status" value="1"/>
</dbReference>
<evidence type="ECO:0000313" key="3">
    <source>
        <dbReference type="EMBL" id="PYE23274.1"/>
    </source>
</evidence>
<dbReference type="EMBL" id="JACHVZ010000011">
    <property type="protein sequence ID" value="MBB2929701.1"/>
    <property type="molecule type" value="Genomic_DNA"/>
</dbReference>
<gene>
    <name evidence="3" type="ORF">C7410_108173</name>
    <name evidence="2" type="ORF">FHX59_004143</name>
</gene>
<reference evidence="3 4" key="1">
    <citation type="submission" date="2018-06" db="EMBL/GenBank/DDBJ databases">
        <title>Genomic Encyclopedia of Type Strains, Phase IV (KMG-V): Genome sequencing to study the core and pangenomes of soil and plant-associated prokaryotes.</title>
        <authorList>
            <person name="Whitman W."/>
        </authorList>
    </citation>
    <scope>NUCLEOTIDE SEQUENCE [LARGE SCALE GENOMIC DNA]</scope>
    <source>
        <strain evidence="3 4">SRCL-318</strain>
        <strain evidence="2 5">SRMrh-85</strain>
    </source>
</reference>
<dbReference type="Proteomes" id="UP000247772">
    <property type="component" value="Unassembled WGS sequence"/>
</dbReference>
<dbReference type="Gene3D" id="2.170.150.40">
    <property type="entry name" value="Domain of unknown function (DUF427)"/>
    <property type="match status" value="1"/>
</dbReference>
<comment type="caution">
    <text evidence="3">The sequence shown here is derived from an EMBL/GenBank/DDBJ whole genome shotgun (WGS) entry which is preliminary data.</text>
</comment>
<dbReference type="OrthoDB" id="4565346at2"/>
<sequence length="121" mass="13662">MAVEPDADHRIELVANRHRVRVIHGGITIADTLRAVTLCETGYPDVFYFPRADVNMARLERSGQTSHCPFKGEATYFHLRTEDGRVDDAAWSYEAPLDDARGIKGYLAFHATRVDRIDQTS</sequence>
<dbReference type="RefSeq" id="WP_110384318.1">
    <property type="nucleotide sequence ID" value="NZ_JACHVZ010000011.1"/>
</dbReference>
<accession>A0A2U1AF35</accession>
<dbReference type="Proteomes" id="UP000533533">
    <property type="component" value="Unassembled WGS sequence"/>
</dbReference>
<evidence type="ECO:0000259" key="1">
    <source>
        <dbReference type="Pfam" id="PF04248"/>
    </source>
</evidence>